<evidence type="ECO:0000313" key="2">
    <source>
        <dbReference type="EMBL" id="KAJ8607176.1"/>
    </source>
</evidence>
<protein>
    <recommendedName>
        <fullName evidence="1">CYTH domain-containing protein</fullName>
    </recommendedName>
</protein>
<dbReference type="PANTHER" id="PTHR14586:SF1">
    <property type="entry name" value="THIAMINE-TRIPHOSPHATASE"/>
    <property type="match status" value="1"/>
</dbReference>
<dbReference type="SUPFAM" id="SSF55154">
    <property type="entry name" value="CYTH-like phosphatases"/>
    <property type="match status" value="1"/>
</dbReference>
<dbReference type="InterPro" id="IPR039582">
    <property type="entry name" value="THTPA"/>
</dbReference>
<dbReference type="EMBL" id="JAQMWT010000230">
    <property type="protein sequence ID" value="KAJ8607176.1"/>
    <property type="molecule type" value="Genomic_DNA"/>
</dbReference>
<name>A0AAD7UJX7_9STRA</name>
<dbReference type="InterPro" id="IPR033469">
    <property type="entry name" value="CYTH-like_dom_sf"/>
</dbReference>
<reference evidence="2" key="1">
    <citation type="submission" date="2023-01" db="EMBL/GenBank/DDBJ databases">
        <title>Metagenome sequencing of chrysophaentin producing Chrysophaeum taylorii.</title>
        <authorList>
            <person name="Davison J."/>
            <person name="Bewley C."/>
        </authorList>
    </citation>
    <scope>NUCLEOTIDE SEQUENCE</scope>
    <source>
        <strain evidence="2">NIES-1699</strain>
    </source>
</reference>
<dbReference type="GO" id="GO:0000287">
    <property type="term" value="F:magnesium ion binding"/>
    <property type="evidence" value="ECO:0007669"/>
    <property type="project" value="TreeGrafter"/>
</dbReference>
<dbReference type="SMART" id="SM01118">
    <property type="entry name" value="CYTH"/>
    <property type="match status" value="1"/>
</dbReference>
<proteinExistence type="predicted"/>
<keyword evidence="3" id="KW-1185">Reference proteome</keyword>
<dbReference type="Proteomes" id="UP001230188">
    <property type="component" value="Unassembled WGS sequence"/>
</dbReference>
<dbReference type="GO" id="GO:0042357">
    <property type="term" value="P:thiamine diphosphate metabolic process"/>
    <property type="evidence" value="ECO:0007669"/>
    <property type="project" value="TreeGrafter"/>
</dbReference>
<dbReference type="Gene3D" id="2.40.320.10">
    <property type="entry name" value="Hypothetical Protein Pfu-838710-001"/>
    <property type="match status" value="1"/>
</dbReference>
<dbReference type="PANTHER" id="PTHR14586">
    <property type="entry name" value="THIAMINE-TRIPHOSPHATASE"/>
    <property type="match status" value="1"/>
</dbReference>
<dbReference type="InterPro" id="IPR023577">
    <property type="entry name" value="CYTH_domain"/>
</dbReference>
<accession>A0AAD7UJX7</accession>
<feature type="domain" description="CYTH" evidence="1">
    <location>
        <begin position="3"/>
        <end position="190"/>
    </location>
</feature>
<organism evidence="2 3">
    <name type="scientific">Chrysophaeum taylorii</name>
    <dbReference type="NCBI Taxonomy" id="2483200"/>
    <lineage>
        <taxon>Eukaryota</taxon>
        <taxon>Sar</taxon>
        <taxon>Stramenopiles</taxon>
        <taxon>Ochrophyta</taxon>
        <taxon>Pelagophyceae</taxon>
        <taxon>Pelagomonadales</taxon>
        <taxon>Pelagomonadaceae</taxon>
        <taxon>Chrysophaeum</taxon>
    </lineage>
</organism>
<dbReference type="Pfam" id="PF01928">
    <property type="entry name" value="CYTH"/>
    <property type="match status" value="1"/>
</dbReference>
<sequence length="216" mass="24127">MSVIEVEAKFQAQDVREAILANGGRVLGEVSFEDTYYDTKECALTTQDRWLRRRDDAWELKVPVAETKRSGGERTVFREIEGAEPVAAELRRLYPNLFSIDARCSEAALEAAGCAAFAQFRTTRGKFEIRGCRLDLDHASFGHSVLEIEAVVQTPEEVPAAERKIREVADLVGAKPLQHNSGGKLETYIRRHVPHVLEALVAAGVLKEEEEPDDYT</sequence>
<dbReference type="AlphaFoldDB" id="A0AAD7UJX7"/>
<gene>
    <name evidence="2" type="ORF">CTAYLR_007328</name>
</gene>
<evidence type="ECO:0000259" key="1">
    <source>
        <dbReference type="SMART" id="SM01118"/>
    </source>
</evidence>
<comment type="caution">
    <text evidence="2">The sequence shown here is derived from an EMBL/GenBank/DDBJ whole genome shotgun (WGS) entry which is preliminary data.</text>
</comment>
<evidence type="ECO:0000313" key="3">
    <source>
        <dbReference type="Proteomes" id="UP001230188"/>
    </source>
</evidence>
<dbReference type="GO" id="GO:0050333">
    <property type="term" value="F:thiamine triphosphate phosphatase activity"/>
    <property type="evidence" value="ECO:0007669"/>
    <property type="project" value="InterPro"/>
</dbReference>